<feature type="transmembrane region" description="Helical" evidence="6">
    <location>
        <begin position="134"/>
        <end position="153"/>
    </location>
</feature>
<comment type="similarity">
    <text evidence="2">Belongs to the drug/metabolite transporter (DMT) superfamily. 10 TMS drug/metabolite exporter (DME) (TC 2.A.7.3) family.</text>
</comment>
<comment type="subcellular location">
    <subcellularLocation>
        <location evidence="1">Membrane</location>
        <topology evidence="1">Multi-pass membrane protein</topology>
    </subcellularLocation>
</comment>
<dbReference type="RefSeq" id="WP_111435908.1">
    <property type="nucleotide sequence ID" value="NZ_JACIGG010000011.1"/>
</dbReference>
<keyword evidence="3 6" id="KW-0812">Transmembrane</keyword>
<reference evidence="8 9" key="1">
    <citation type="submission" date="2017-07" db="EMBL/GenBank/DDBJ databases">
        <title>Draft Genome Sequences of Select Purple Nonsulfur Bacteria.</title>
        <authorList>
            <person name="Lasarre B."/>
            <person name="Mckinlay J.B."/>
        </authorList>
    </citation>
    <scope>NUCLEOTIDE SEQUENCE [LARGE SCALE GENOMIC DNA]</scope>
    <source>
        <strain evidence="8 9">DSM 11290</strain>
    </source>
</reference>
<evidence type="ECO:0000256" key="1">
    <source>
        <dbReference type="ARBA" id="ARBA00004141"/>
    </source>
</evidence>
<gene>
    <name evidence="8" type="ORF">CH339_18670</name>
</gene>
<feature type="transmembrane region" description="Helical" evidence="6">
    <location>
        <begin position="215"/>
        <end position="233"/>
    </location>
</feature>
<feature type="domain" description="EamA" evidence="7">
    <location>
        <begin position="164"/>
        <end position="284"/>
    </location>
</feature>
<dbReference type="Pfam" id="PF00892">
    <property type="entry name" value="EamA"/>
    <property type="match status" value="2"/>
</dbReference>
<dbReference type="EMBL" id="NPEV01000050">
    <property type="protein sequence ID" value="RAI25320.1"/>
    <property type="molecule type" value="Genomic_DNA"/>
</dbReference>
<proteinExistence type="inferred from homology"/>
<evidence type="ECO:0000256" key="6">
    <source>
        <dbReference type="SAM" id="Phobius"/>
    </source>
</evidence>
<dbReference type="Proteomes" id="UP000249299">
    <property type="component" value="Unassembled WGS sequence"/>
</dbReference>
<evidence type="ECO:0000256" key="2">
    <source>
        <dbReference type="ARBA" id="ARBA00009853"/>
    </source>
</evidence>
<dbReference type="InterPro" id="IPR037185">
    <property type="entry name" value="EmrE-like"/>
</dbReference>
<dbReference type="PANTHER" id="PTHR22911:SF6">
    <property type="entry name" value="SOLUTE CARRIER FAMILY 35 MEMBER G1"/>
    <property type="match status" value="1"/>
</dbReference>
<feature type="transmembrane region" description="Helical" evidence="6">
    <location>
        <begin position="271"/>
        <end position="289"/>
    </location>
</feature>
<keyword evidence="9" id="KW-1185">Reference proteome</keyword>
<name>A0A327JFZ8_9HYPH</name>
<comment type="caution">
    <text evidence="8">The sequence shown here is derived from an EMBL/GenBank/DDBJ whole genome shotgun (WGS) entry which is preliminary data.</text>
</comment>
<dbReference type="OrthoDB" id="9812899at2"/>
<protein>
    <recommendedName>
        <fullName evidence="7">EamA domain-containing protein</fullName>
    </recommendedName>
</protein>
<evidence type="ECO:0000256" key="4">
    <source>
        <dbReference type="ARBA" id="ARBA00022989"/>
    </source>
</evidence>
<feature type="transmembrane region" description="Helical" evidence="6">
    <location>
        <begin position="21"/>
        <end position="41"/>
    </location>
</feature>
<evidence type="ECO:0000256" key="3">
    <source>
        <dbReference type="ARBA" id="ARBA00022692"/>
    </source>
</evidence>
<accession>A0A327JFZ8</accession>
<feature type="transmembrane region" description="Helical" evidence="6">
    <location>
        <begin position="189"/>
        <end position="209"/>
    </location>
</feature>
<feature type="domain" description="EamA" evidence="7">
    <location>
        <begin position="19"/>
        <end position="149"/>
    </location>
</feature>
<evidence type="ECO:0000256" key="5">
    <source>
        <dbReference type="ARBA" id="ARBA00023136"/>
    </source>
</evidence>
<evidence type="ECO:0000259" key="7">
    <source>
        <dbReference type="Pfam" id="PF00892"/>
    </source>
</evidence>
<dbReference type="AlphaFoldDB" id="A0A327JFZ8"/>
<feature type="transmembrane region" description="Helical" evidence="6">
    <location>
        <begin position="47"/>
        <end position="68"/>
    </location>
</feature>
<dbReference type="SUPFAM" id="SSF103481">
    <property type="entry name" value="Multidrug resistance efflux transporter EmrE"/>
    <property type="match status" value="2"/>
</dbReference>
<feature type="transmembrane region" description="Helical" evidence="6">
    <location>
        <begin position="245"/>
        <end position="265"/>
    </location>
</feature>
<keyword evidence="4 6" id="KW-1133">Transmembrane helix</keyword>
<organism evidence="8 9">
    <name type="scientific">Rhodobium orientis</name>
    <dbReference type="NCBI Taxonomy" id="34017"/>
    <lineage>
        <taxon>Bacteria</taxon>
        <taxon>Pseudomonadati</taxon>
        <taxon>Pseudomonadota</taxon>
        <taxon>Alphaproteobacteria</taxon>
        <taxon>Hyphomicrobiales</taxon>
        <taxon>Rhodobiaceae</taxon>
        <taxon>Rhodobium</taxon>
    </lineage>
</organism>
<dbReference type="InterPro" id="IPR000620">
    <property type="entry name" value="EamA_dom"/>
</dbReference>
<evidence type="ECO:0000313" key="9">
    <source>
        <dbReference type="Proteomes" id="UP000249299"/>
    </source>
</evidence>
<dbReference type="GO" id="GO:0016020">
    <property type="term" value="C:membrane"/>
    <property type="evidence" value="ECO:0007669"/>
    <property type="project" value="UniProtKB-SubCell"/>
</dbReference>
<keyword evidence="5 6" id="KW-0472">Membrane</keyword>
<evidence type="ECO:0000313" key="8">
    <source>
        <dbReference type="EMBL" id="RAI25320.1"/>
    </source>
</evidence>
<dbReference type="PANTHER" id="PTHR22911">
    <property type="entry name" value="ACYL-MALONYL CONDENSING ENZYME-RELATED"/>
    <property type="match status" value="1"/>
</dbReference>
<sequence>MTSPVPAEAGPLSSPAVRATLWMAGAAVTLAVSAVLIRIAGQTLNTFVIVFFRNFIAVILMAPFLCWPRPLGVVPHRPKLLMLRAVFAFFTMSMWFGALAHLPTGEAVALNFTAPVFTTILAALFIGERVRFHRLSAVTVGIVGVLIILQPGFSTVTPYHALPLAAAMTMAAGSVMIRQLAQSDHPNVIIFYTSLFVMPLVTPFAVANWQTPTGAEWLLLIAIGITTTLTHQCMTRAFKTAEASFVAGISFLRLPLAVLAAWLVFDEWPKGAIWLGGIIIVAANVYIAHRELTLARRSRISAENDLS</sequence>
<feature type="transmembrane region" description="Helical" evidence="6">
    <location>
        <begin position="80"/>
        <end position="102"/>
    </location>
</feature>
<feature type="transmembrane region" description="Helical" evidence="6">
    <location>
        <begin position="108"/>
        <end position="127"/>
    </location>
</feature>